<evidence type="ECO:0000313" key="1">
    <source>
        <dbReference type="EMBL" id="JAD86744.1"/>
    </source>
</evidence>
<reference evidence="1" key="2">
    <citation type="journal article" date="2015" name="Data Brief">
        <title>Shoot transcriptome of the giant reed, Arundo donax.</title>
        <authorList>
            <person name="Barrero R.A."/>
            <person name="Guerrero F.D."/>
            <person name="Moolhuijzen P."/>
            <person name="Goolsby J.A."/>
            <person name="Tidwell J."/>
            <person name="Bellgard S.E."/>
            <person name="Bellgard M.I."/>
        </authorList>
    </citation>
    <scope>NUCLEOTIDE SEQUENCE</scope>
    <source>
        <tissue evidence="1">Shoot tissue taken approximately 20 cm above the soil surface</tissue>
    </source>
</reference>
<dbReference type="AlphaFoldDB" id="A0A0A9DDU5"/>
<dbReference type="EMBL" id="GBRH01211151">
    <property type="protein sequence ID" value="JAD86744.1"/>
    <property type="molecule type" value="Transcribed_RNA"/>
</dbReference>
<protein>
    <submittedName>
        <fullName evidence="1">Uncharacterized protein</fullName>
    </submittedName>
</protein>
<accession>A0A0A9DDU5</accession>
<reference evidence="1" key="1">
    <citation type="submission" date="2014-09" db="EMBL/GenBank/DDBJ databases">
        <authorList>
            <person name="Magalhaes I.L.F."/>
            <person name="Oliveira U."/>
            <person name="Santos F.R."/>
            <person name="Vidigal T.H.D.A."/>
            <person name="Brescovit A.D."/>
            <person name="Santos A.J."/>
        </authorList>
    </citation>
    <scope>NUCLEOTIDE SEQUENCE</scope>
    <source>
        <tissue evidence="1">Shoot tissue taken approximately 20 cm above the soil surface</tissue>
    </source>
</reference>
<proteinExistence type="predicted"/>
<sequence>MTQGTTTREGNHRGSTPQIVRTQKIRMLKVTIAVQKEKALMVANRIKRVRGQGRRSLVWLLSRM</sequence>
<organism evidence="1">
    <name type="scientific">Arundo donax</name>
    <name type="common">Giant reed</name>
    <name type="synonym">Donax arundinaceus</name>
    <dbReference type="NCBI Taxonomy" id="35708"/>
    <lineage>
        <taxon>Eukaryota</taxon>
        <taxon>Viridiplantae</taxon>
        <taxon>Streptophyta</taxon>
        <taxon>Embryophyta</taxon>
        <taxon>Tracheophyta</taxon>
        <taxon>Spermatophyta</taxon>
        <taxon>Magnoliopsida</taxon>
        <taxon>Liliopsida</taxon>
        <taxon>Poales</taxon>
        <taxon>Poaceae</taxon>
        <taxon>PACMAD clade</taxon>
        <taxon>Arundinoideae</taxon>
        <taxon>Arundineae</taxon>
        <taxon>Arundo</taxon>
    </lineage>
</organism>
<name>A0A0A9DDU5_ARUDO</name>